<evidence type="ECO:0000313" key="3">
    <source>
        <dbReference type="EMBL" id="CAA9391900.1"/>
    </source>
</evidence>
<dbReference type="InterPro" id="IPR030829">
    <property type="entry name" value="SoxH-rel_PQQ_2"/>
</dbReference>
<keyword evidence="3" id="KW-0378">Hydrolase</keyword>
<dbReference type="Pfam" id="PF00753">
    <property type="entry name" value="Lactamase_B"/>
    <property type="match status" value="1"/>
</dbReference>
<dbReference type="SMART" id="SM00849">
    <property type="entry name" value="Lactamase_B"/>
    <property type="match status" value="1"/>
</dbReference>
<dbReference type="NCBIfam" id="TIGR04559">
    <property type="entry name" value="SoxH_rel_PQQ_2"/>
    <property type="match status" value="1"/>
</dbReference>
<dbReference type="InterPro" id="IPR050855">
    <property type="entry name" value="NDM-1-like"/>
</dbReference>
<dbReference type="PANTHER" id="PTHR42951:SF4">
    <property type="entry name" value="ACYL-COENZYME A THIOESTERASE MBLAC2"/>
    <property type="match status" value="1"/>
</dbReference>
<dbReference type="SUPFAM" id="SSF56281">
    <property type="entry name" value="Metallo-hydrolase/oxidoreductase"/>
    <property type="match status" value="1"/>
</dbReference>
<dbReference type="AlphaFoldDB" id="A0A6J4NMN1"/>
<dbReference type="InterPro" id="IPR001279">
    <property type="entry name" value="Metallo-B-lactamas"/>
</dbReference>
<proteinExistence type="inferred from homology"/>
<accession>A0A6J4NMN1</accession>
<gene>
    <name evidence="3" type="ORF">AVDCRST_MAG15-499</name>
</gene>
<protein>
    <submittedName>
        <fullName evidence="3">MBL-fold metallo-hydrolase superfamily</fullName>
    </submittedName>
</protein>
<reference evidence="3" key="1">
    <citation type="submission" date="2020-02" db="EMBL/GenBank/DDBJ databases">
        <authorList>
            <person name="Meier V. D."/>
        </authorList>
    </citation>
    <scope>NUCLEOTIDE SEQUENCE</scope>
    <source>
        <strain evidence="3">AVDCRST_MAG15</strain>
    </source>
</reference>
<dbReference type="InterPro" id="IPR036866">
    <property type="entry name" value="RibonucZ/Hydroxyglut_hydro"/>
</dbReference>
<comment type="similarity">
    <text evidence="1">Belongs to the metallo-beta-lactamase superfamily. Class-B beta-lactamase family.</text>
</comment>
<evidence type="ECO:0000259" key="2">
    <source>
        <dbReference type="SMART" id="SM00849"/>
    </source>
</evidence>
<sequence>MIDVLATLCLLEAPGTCAPRVVPVGAETCAEAEAAAAARLEAWRIGYVVGDVRCGTSDEPPLDFDEVSPGLFVHRGQVGLADEGNGGDIGNIAFVVGAEAVAVIDAGGSRALGEAVVAAVRAVTERPIRFLILTHFHPDHVLGGTALVDAGAEVLAHERLPDAMTARADAFLQQGSRQIREGFIGSGLPGVDRTISGHEVLDLGGRVLELQAWPVAHSEADLTVLDRTANTLIAGDLLFDGHLPTLDGSLHGWLDVLDRLEELDAERAVPGHGGPLLSWPEGLAAERRYLDTLRRDVRDHLAKGDTITETVKAAAQDERGRWTLFDEHNPRNATTAYTELEWE</sequence>
<organism evidence="3">
    <name type="scientific">uncultured Rubellimicrobium sp</name>
    <dbReference type="NCBI Taxonomy" id="543078"/>
    <lineage>
        <taxon>Bacteria</taxon>
        <taxon>Pseudomonadati</taxon>
        <taxon>Pseudomonadota</taxon>
        <taxon>Alphaproteobacteria</taxon>
        <taxon>Rhodobacterales</taxon>
        <taxon>Roseobacteraceae</taxon>
        <taxon>Rubellimicrobium</taxon>
        <taxon>environmental samples</taxon>
    </lineage>
</organism>
<evidence type="ECO:0000256" key="1">
    <source>
        <dbReference type="ARBA" id="ARBA00005250"/>
    </source>
</evidence>
<feature type="domain" description="Metallo-beta-lactamase" evidence="2">
    <location>
        <begin position="89"/>
        <end position="272"/>
    </location>
</feature>
<dbReference type="EMBL" id="CADCUU010000072">
    <property type="protein sequence ID" value="CAA9391900.1"/>
    <property type="molecule type" value="Genomic_DNA"/>
</dbReference>
<dbReference type="GO" id="GO:0017001">
    <property type="term" value="P:antibiotic catabolic process"/>
    <property type="evidence" value="ECO:0007669"/>
    <property type="project" value="UniProtKB-ARBA"/>
</dbReference>
<name>A0A6J4NMN1_9RHOB</name>
<dbReference type="Gene3D" id="3.60.15.10">
    <property type="entry name" value="Ribonuclease Z/Hydroxyacylglutathione hydrolase-like"/>
    <property type="match status" value="1"/>
</dbReference>
<dbReference type="PANTHER" id="PTHR42951">
    <property type="entry name" value="METALLO-BETA-LACTAMASE DOMAIN-CONTAINING"/>
    <property type="match status" value="1"/>
</dbReference>
<dbReference type="GO" id="GO:0016787">
    <property type="term" value="F:hydrolase activity"/>
    <property type="evidence" value="ECO:0007669"/>
    <property type="project" value="UniProtKB-KW"/>
</dbReference>
<dbReference type="CDD" id="cd16282">
    <property type="entry name" value="metallo-hydrolase-like_MBL-fold"/>
    <property type="match status" value="1"/>
</dbReference>